<sequence length="336" mass="38745">MTKPTVHFVYATPYSKVDQYQLKLLGRKLWHQSWDRYRWPAPVQAPLSITYHVARRLSERFPVKLYNLHERIDLRPEDGDILLGHPVNDCDSVVWRALADNRFHRKYLIAPYNHDPRQVGWLAEAVEQCDKFFAICGNYWIDTLDRSPLLGLRDKLVHLNMALDPADYPLLKTTFNPPGKRKFFYIGRLGTEKGVDLLEGFAASGRGFSGGFICSGGDIKGWKRISVPRKLTPDFMAAVAREYDIFINMSRADAQATTILEAMSWGFPVACTRESGYTKEDFTYLDLDDAEGNLKRLEALQELPESELKCMSEGNRNRLQERYGWNNFLNILEENL</sequence>
<keyword evidence="2" id="KW-1185">Reference proteome</keyword>
<name>A0A8J7S7N1_9BACT</name>
<gene>
    <name evidence="1" type="ORF">JFN93_20135</name>
</gene>
<dbReference type="Proteomes" id="UP000636888">
    <property type="component" value="Unassembled WGS sequence"/>
</dbReference>
<dbReference type="AlphaFoldDB" id="A0A8J7S7N1"/>
<dbReference type="SUPFAM" id="SSF53756">
    <property type="entry name" value="UDP-Glycosyltransferase/glycogen phosphorylase"/>
    <property type="match status" value="1"/>
</dbReference>
<organism evidence="1 2">
    <name type="scientific">Geomesophilobacter sediminis</name>
    <dbReference type="NCBI Taxonomy" id="2798584"/>
    <lineage>
        <taxon>Bacteria</taxon>
        <taxon>Pseudomonadati</taxon>
        <taxon>Thermodesulfobacteriota</taxon>
        <taxon>Desulfuromonadia</taxon>
        <taxon>Geobacterales</taxon>
        <taxon>Geobacteraceae</taxon>
        <taxon>Geomesophilobacter</taxon>
    </lineage>
</organism>
<dbReference type="RefSeq" id="WP_199385944.1">
    <property type="nucleotide sequence ID" value="NZ_JAEMHM010000019.1"/>
</dbReference>
<comment type="caution">
    <text evidence="1">The sequence shown here is derived from an EMBL/GenBank/DDBJ whole genome shotgun (WGS) entry which is preliminary data.</text>
</comment>
<evidence type="ECO:0000313" key="1">
    <source>
        <dbReference type="EMBL" id="MBJ6727027.1"/>
    </source>
</evidence>
<dbReference type="Gene3D" id="3.40.50.2000">
    <property type="entry name" value="Glycogen Phosphorylase B"/>
    <property type="match status" value="1"/>
</dbReference>
<accession>A0A8J7S7N1</accession>
<evidence type="ECO:0000313" key="2">
    <source>
        <dbReference type="Proteomes" id="UP000636888"/>
    </source>
</evidence>
<proteinExistence type="predicted"/>
<reference evidence="1" key="1">
    <citation type="submission" date="2020-12" db="EMBL/GenBank/DDBJ databases">
        <title>Geomonas sp. Red875, isolated from river sediment.</title>
        <authorList>
            <person name="Xu Z."/>
            <person name="Zhang Z."/>
            <person name="Masuda Y."/>
            <person name="Itoh H."/>
            <person name="Senoo K."/>
        </authorList>
    </citation>
    <scope>NUCLEOTIDE SEQUENCE</scope>
    <source>
        <strain evidence="1">Red875</strain>
    </source>
</reference>
<protein>
    <submittedName>
        <fullName evidence="1">Glycosyltransferase</fullName>
    </submittedName>
</protein>
<dbReference type="EMBL" id="JAEMHM010000019">
    <property type="protein sequence ID" value="MBJ6727027.1"/>
    <property type="molecule type" value="Genomic_DNA"/>
</dbReference>